<evidence type="ECO:0000313" key="3">
    <source>
        <dbReference type="Proteomes" id="UP000186206"/>
    </source>
</evidence>
<dbReference type="Proteomes" id="UP000186206">
    <property type="component" value="Unassembled WGS sequence"/>
</dbReference>
<gene>
    <name evidence="2" type="ORF">BIY21_18630</name>
</gene>
<name>A0ABX3F6P8_9VIBR</name>
<dbReference type="EMBL" id="MJMI01000137">
    <property type="protein sequence ID" value="OLQ85981.1"/>
    <property type="molecule type" value="Genomic_DNA"/>
</dbReference>
<comment type="caution">
    <text evidence="2">The sequence shown here is derived from an EMBL/GenBank/DDBJ whole genome shotgun (WGS) entry which is preliminary data.</text>
</comment>
<protein>
    <submittedName>
        <fullName evidence="2">Uncharacterized protein</fullName>
    </submittedName>
</protein>
<keyword evidence="3" id="KW-1185">Reference proteome</keyword>
<evidence type="ECO:0000256" key="1">
    <source>
        <dbReference type="SAM" id="Coils"/>
    </source>
</evidence>
<evidence type="ECO:0000313" key="2">
    <source>
        <dbReference type="EMBL" id="OLQ85981.1"/>
    </source>
</evidence>
<accession>A0ABX3F6P8</accession>
<reference evidence="2 3" key="1">
    <citation type="submission" date="2016-09" db="EMBL/GenBank/DDBJ databases">
        <title>Genomic Taxonomy of the Vibrionaceae.</title>
        <authorList>
            <person name="Gonzalez-Castillo A."/>
            <person name="Gomez-Gil B."/>
            <person name="Enciso-Ibarra K."/>
        </authorList>
    </citation>
    <scope>NUCLEOTIDE SEQUENCE [LARGE SCALE GENOMIC DNA]</scope>
    <source>
        <strain evidence="2 3">CAIM 1731</strain>
    </source>
</reference>
<proteinExistence type="predicted"/>
<feature type="coiled-coil region" evidence="1">
    <location>
        <begin position="94"/>
        <end position="135"/>
    </location>
</feature>
<sequence>MTDKSTEIKLREALERLINRTPNTIGFKRKVQANKPYQITKSGVEKEAELSNNCLRHYPEILIDIAKAEAERVHGKSQLSENISESDIMSSPIYQQLESKLKRSEEAKKKLTIDLKKLKEELDLKDKALNEKVVELDEVISSMWALIPRDEQRKLMIQKTENILDFKRS</sequence>
<organism evidence="2 3">
    <name type="scientific">Vibrio ponticus</name>
    <dbReference type="NCBI Taxonomy" id="265668"/>
    <lineage>
        <taxon>Bacteria</taxon>
        <taxon>Pseudomonadati</taxon>
        <taxon>Pseudomonadota</taxon>
        <taxon>Gammaproteobacteria</taxon>
        <taxon>Vibrionales</taxon>
        <taxon>Vibrionaceae</taxon>
        <taxon>Vibrio</taxon>
    </lineage>
</organism>
<dbReference type="RefSeq" id="WP_075652253.1">
    <property type="nucleotide sequence ID" value="NZ_AP019657.1"/>
</dbReference>
<keyword evidence="1" id="KW-0175">Coiled coil</keyword>